<organism evidence="1 2">
    <name type="scientific">Puccinia sorghi</name>
    <dbReference type="NCBI Taxonomy" id="27349"/>
    <lineage>
        <taxon>Eukaryota</taxon>
        <taxon>Fungi</taxon>
        <taxon>Dikarya</taxon>
        <taxon>Basidiomycota</taxon>
        <taxon>Pucciniomycotina</taxon>
        <taxon>Pucciniomycetes</taxon>
        <taxon>Pucciniales</taxon>
        <taxon>Pucciniaceae</taxon>
        <taxon>Puccinia</taxon>
    </lineage>
</organism>
<dbReference type="AlphaFoldDB" id="A0A0L6VAI5"/>
<evidence type="ECO:0000313" key="1">
    <source>
        <dbReference type="EMBL" id="KNZ57758.1"/>
    </source>
</evidence>
<protein>
    <submittedName>
        <fullName evidence="1">Uncharacterized protein</fullName>
    </submittedName>
</protein>
<proteinExistence type="predicted"/>
<gene>
    <name evidence="1" type="ORF">VP01_207g1</name>
</gene>
<dbReference type="EMBL" id="LAVV01006926">
    <property type="protein sequence ID" value="KNZ57758.1"/>
    <property type="molecule type" value="Genomic_DNA"/>
</dbReference>
<name>A0A0L6VAI5_9BASI</name>
<sequence length="118" mass="12925">MNIHCHATSAEATSRYWKNLSQALQLINFIGTSSQIPNSIPFSANVLVPSMVFTSLLPCPPPHKVAVHCNHKGFISQNVLGVCDFSMWNKVSFVGASSSGPMQHERNCLILNIQPCVM</sequence>
<keyword evidence="2" id="KW-1185">Reference proteome</keyword>
<dbReference type="Proteomes" id="UP000037035">
    <property type="component" value="Unassembled WGS sequence"/>
</dbReference>
<reference evidence="1 2" key="1">
    <citation type="submission" date="2015-08" db="EMBL/GenBank/DDBJ databases">
        <title>Next Generation Sequencing and Analysis of the Genome of Puccinia sorghi L Schw, the Causal Agent of Maize Common Rust.</title>
        <authorList>
            <person name="Rochi L."/>
            <person name="Burguener G."/>
            <person name="Darino M."/>
            <person name="Turjanski A."/>
            <person name="Kreff E."/>
            <person name="Dieguez M.J."/>
            <person name="Sacco F."/>
        </authorList>
    </citation>
    <scope>NUCLEOTIDE SEQUENCE [LARGE SCALE GENOMIC DNA]</scope>
    <source>
        <strain evidence="1 2">RO10H11247</strain>
    </source>
</reference>
<dbReference type="VEuPathDB" id="FungiDB:VP01_207g1"/>
<accession>A0A0L6VAI5</accession>
<comment type="caution">
    <text evidence="1">The sequence shown here is derived from an EMBL/GenBank/DDBJ whole genome shotgun (WGS) entry which is preliminary data.</text>
</comment>
<evidence type="ECO:0000313" key="2">
    <source>
        <dbReference type="Proteomes" id="UP000037035"/>
    </source>
</evidence>